<keyword evidence="2" id="KW-1185">Reference proteome</keyword>
<dbReference type="EMBL" id="JAXAVU010000001">
    <property type="protein sequence ID" value="MDX8141310.1"/>
    <property type="molecule type" value="Genomic_DNA"/>
</dbReference>
<evidence type="ECO:0008006" key="3">
    <source>
        <dbReference type="Google" id="ProtNLM"/>
    </source>
</evidence>
<dbReference type="Proteomes" id="UP001285352">
    <property type="component" value="Unassembled WGS sequence"/>
</dbReference>
<evidence type="ECO:0000313" key="1">
    <source>
        <dbReference type="EMBL" id="MDX8141310.1"/>
    </source>
</evidence>
<dbReference type="RefSeq" id="WP_319973610.1">
    <property type="nucleotide sequence ID" value="NZ_JAXAVU010000001.1"/>
</dbReference>
<protein>
    <recommendedName>
        <fullName evidence="3">CHAD domain-containing protein</fullName>
    </recommendedName>
</protein>
<accession>A0ABU4UP93</accession>
<proteinExistence type="predicted"/>
<comment type="caution">
    <text evidence="1">The sequence shown here is derived from an EMBL/GenBank/DDBJ whole genome shotgun (WGS) entry which is preliminary data.</text>
</comment>
<gene>
    <name evidence="1" type="ORF">SK854_04245</name>
</gene>
<reference evidence="1 2" key="2">
    <citation type="submission" date="2023-11" db="EMBL/GenBank/DDBJ databases">
        <authorList>
            <person name="Lara A.C."/>
            <person name="Chronakova A."/>
        </authorList>
    </citation>
    <scope>NUCLEOTIDE SEQUENCE [LARGE SCALE GENOMIC DNA]</scope>
    <source>
        <strain evidence="1 2">BCCO 10_0061</strain>
    </source>
</reference>
<name>A0ABU4UP93_9PSEU</name>
<sequence>MSHRSTASMAPGAVGGVVSTSSMAWASAPVGRGPHRFMSTSDGLSGPMWTPRTRSRISFAPAYRLLRQPTELWNGSRQAKKAAGRLPSDRAREHNELLILRARIAAAHGCSARAKTLIAKAITRLTELAVHGASYAELLGRAHLLSAELLGAVDEVDQARSLFVDLGQARSVASCEWSRLKLGRKTRKLTRRDVILLERMCVDPAERLLAVEKHERWKEERTGARWYRRRAYWRDVVGCVRARPG</sequence>
<organism evidence="1 2">
    <name type="scientific">Lentzea sokolovensis</name>
    <dbReference type="NCBI Taxonomy" id="3095429"/>
    <lineage>
        <taxon>Bacteria</taxon>
        <taxon>Bacillati</taxon>
        <taxon>Actinomycetota</taxon>
        <taxon>Actinomycetes</taxon>
        <taxon>Pseudonocardiales</taxon>
        <taxon>Pseudonocardiaceae</taxon>
        <taxon>Lentzea</taxon>
    </lineage>
</organism>
<reference evidence="1 2" key="1">
    <citation type="submission" date="2023-11" db="EMBL/GenBank/DDBJ databases">
        <title>Lentzea sokolovensis, sp. nov., Lentzea kristufkii, sp. nov., and Lentzea miocenensis, sp. nov., rare actinobacteria from Sokolov Coal Basin, Miocene lacustrine sediment, Czech Republic.</title>
        <authorList>
            <person name="Lara A."/>
            <person name="Kotroba L."/>
            <person name="Nouioui I."/>
            <person name="Neumann-Schaal M."/>
            <person name="Mast Y."/>
            <person name="Chronakova A."/>
        </authorList>
    </citation>
    <scope>NUCLEOTIDE SEQUENCE [LARGE SCALE GENOMIC DNA]</scope>
    <source>
        <strain evidence="1 2">BCCO 10_0061</strain>
    </source>
</reference>
<evidence type="ECO:0000313" key="2">
    <source>
        <dbReference type="Proteomes" id="UP001285352"/>
    </source>
</evidence>